<comment type="caution">
    <text evidence="1">The sequence shown here is derived from an EMBL/GenBank/DDBJ whole genome shotgun (WGS) entry which is preliminary data.</text>
</comment>
<feature type="non-terminal residue" evidence="1">
    <location>
        <position position="240"/>
    </location>
</feature>
<gene>
    <name evidence="1" type="ORF">GMARGA_LOCUS37127</name>
</gene>
<feature type="non-terminal residue" evidence="1">
    <location>
        <position position="1"/>
    </location>
</feature>
<dbReference type="Proteomes" id="UP000789901">
    <property type="component" value="Unassembled WGS sequence"/>
</dbReference>
<sequence>TKFEQLSANSSHSFPYFLGSLEAENVTMLQAEDRLRSSLKRISEGSSIMLDDILTSTEILIKEGLLFEKHGKALSLEDTQTLMLEYKKKELENKMDEKTTILDESNLLETSINRTIKSAKLSSMILVSTKQYLPLVLTQPCSKCNNNSLISKSWDIIPIGFQVKSTIECIKCATISEYTNESKEIPLTNAIAAAGLAGGISCNAIQSSLAEIEITNQTSNKTYHKYQKTYFAPLIASANS</sequence>
<proteinExistence type="predicted"/>
<evidence type="ECO:0000313" key="2">
    <source>
        <dbReference type="Proteomes" id="UP000789901"/>
    </source>
</evidence>
<organism evidence="1 2">
    <name type="scientific">Gigaspora margarita</name>
    <dbReference type="NCBI Taxonomy" id="4874"/>
    <lineage>
        <taxon>Eukaryota</taxon>
        <taxon>Fungi</taxon>
        <taxon>Fungi incertae sedis</taxon>
        <taxon>Mucoromycota</taxon>
        <taxon>Glomeromycotina</taxon>
        <taxon>Glomeromycetes</taxon>
        <taxon>Diversisporales</taxon>
        <taxon>Gigasporaceae</taxon>
        <taxon>Gigaspora</taxon>
    </lineage>
</organism>
<accession>A0ABN7X171</accession>
<name>A0ABN7X171_GIGMA</name>
<reference evidence="1 2" key="1">
    <citation type="submission" date="2021-06" db="EMBL/GenBank/DDBJ databases">
        <authorList>
            <person name="Kallberg Y."/>
            <person name="Tangrot J."/>
            <person name="Rosling A."/>
        </authorList>
    </citation>
    <scope>NUCLEOTIDE SEQUENCE [LARGE SCALE GENOMIC DNA]</scope>
    <source>
        <strain evidence="1 2">120-4 pot B 10/14</strain>
    </source>
</reference>
<evidence type="ECO:0000313" key="1">
    <source>
        <dbReference type="EMBL" id="CAG8844483.1"/>
    </source>
</evidence>
<protein>
    <submittedName>
        <fullName evidence="1">44758_t:CDS:1</fullName>
    </submittedName>
</protein>
<dbReference type="EMBL" id="CAJVQB010076145">
    <property type="protein sequence ID" value="CAG8844483.1"/>
    <property type="molecule type" value="Genomic_DNA"/>
</dbReference>
<keyword evidence="2" id="KW-1185">Reference proteome</keyword>